<evidence type="ECO:0000313" key="3">
    <source>
        <dbReference type="Proteomes" id="UP000499080"/>
    </source>
</evidence>
<name>A0A4Y2WP44_ARAVE</name>
<sequence>MLPDTHHSAGSPSYNVRNSDTTWLDIYGVYQLRWNSQERKPWDIGILDASGLVWRKGMTNRIGILSGGESALFPQPPPPPDDVRKFGEGVPSEVSSRHQTAAQNYDVRPKIIT</sequence>
<feature type="region of interest" description="Disordered" evidence="1">
    <location>
        <begin position="92"/>
        <end position="113"/>
    </location>
</feature>
<keyword evidence="3" id="KW-1185">Reference proteome</keyword>
<dbReference type="AlphaFoldDB" id="A0A4Y2WP44"/>
<organism evidence="2 3">
    <name type="scientific">Araneus ventricosus</name>
    <name type="common">Orbweaver spider</name>
    <name type="synonym">Epeira ventricosa</name>
    <dbReference type="NCBI Taxonomy" id="182803"/>
    <lineage>
        <taxon>Eukaryota</taxon>
        <taxon>Metazoa</taxon>
        <taxon>Ecdysozoa</taxon>
        <taxon>Arthropoda</taxon>
        <taxon>Chelicerata</taxon>
        <taxon>Arachnida</taxon>
        <taxon>Araneae</taxon>
        <taxon>Araneomorphae</taxon>
        <taxon>Entelegynae</taxon>
        <taxon>Araneoidea</taxon>
        <taxon>Araneidae</taxon>
        <taxon>Araneus</taxon>
    </lineage>
</organism>
<evidence type="ECO:0000313" key="2">
    <source>
        <dbReference type="EMBL" id="GBO39285.1"/>
    </source>
</evidence>
<evidence type="ECO:0000256" key="1">
    <source>
        <dbReference type="SAM" id="MobiDB-lite"/>
    </source>
</evidence>
<feature type="compositionally biased region" description="Polar residues" evidence="1">
    <location>
        <begin position="93"/>
        <end position="103"/>
    </location>
</feature>
<comment type="caution">
    <text evidence="2">The sequence shown here is derived from an EMBL/GenBank/DDBJ whole genome shotgun (WGS) entry which is preliminary data.</text>
</comment>
<protein>
    <submittedName>
        <fullName evidence="2">Uncharacterized protein</fullName>
    </submittedName>
</protein>
<dbReference type="Proteomes" id="UP000499080">
    <property type="component" value="Unassembled WGS sequence"/>
</dbReference>
<accession>A0A4Y2WP44</accession>
<gene>
    <name evidence="2" type="ORF">AVEN_10888_1</name>
</gene>
<dbReference type="EMBL" id="BGPR01064266">
    <property type="protein sequence ID" value="GBO39285.1"/>
    <property type="molecule type" value="Genomic_DNA"/>
</dbReference>
<reference evidence="2 3" key="1">
    <citation type="journal article" date="2019" name="Sci. Rep.">
        <title>Orb-weaving spider Araneus ventricosus genome elucidates the spidroin gene catalogue.</title>
        <authorList>
            <person name="Kono N."/>
            <person name="Nakamura H."/>
            <person name="Ohtoshi R."/>
            <person name="Moran D.A.P."/>
            <person name="Shinohara A."/>
            <person name="Yoshida Y."/>
            <person name="Fujiwara M."/>
            <person name="Mori M."/>
            <person name="Tomita M."/>
            <person name="Arakawa K."/>
        </authorList>
    </citation>
    <scope>NUCLEOTIDE SEQUENCE [LARGE SCALE GENOMIC DNA]</scope>
</reference>
<proteinExistence type="predicted"/>